<evidence type="ECO:0000259" key="3">
    <source>
        <dbReference type="PROSITE" id="PS51186"/>
    </source>
</evidence>
<accession>A0A858RD54</accession>
<dbReference type="Proteomes" id="UP000501812">
    <property type="component" value="Chromosome"/>
</dbReference>
<dbReference type="RefSeq" id="WP_169452749.1">
    <property type="nucleotide sequence ID" value="NZ_CP051774.1"/>
</dbReference>
<dbReference type="PROSITE" id="PS51186">
    <property type="entry name" value="GNAT"/>
    <property type="match status" value="1"/>
</dbReference>
<evidence type="ECO:0000256" key="1">
    <source>
        <dbReference type="ARBA" id="ARBA00022679"/>
    </source>
</evidence>
<dbReference type="GO" id="GO:0016747">
    <property type="term" value="F:acyltransferase activity, transferring groups other than amino-acyl groups"/>
    <property type="evidence" value="ECO:0007669"/>
    <property type="project" value="InterPro"/>
</dbReference>
<keyword evidence="1 4" id="KW-0808">Transferase</keyword>
<dbReference type="SUPFAM" id="SSF55729">
    <property type="entry name" value="Acyl-CoA N-acyltransferases (Nat)"/>
    <property type="match status" value="1"/>
</dbReference>
<reference evidence="4 5" key="1">
    <citation type="submission" date="2020-04" db="EMBL/GenBank/DDBJ databases">
        <title>Luteolibacter sp. G-1-1-1 isolated from soil.</title>
        <authorList>
            <person name="Dahal R.H."/>
        </authorList>
    </citation>
    <scope>NUCLEOTIDE SEQUENCE [LARGE SCALE GENOMIC DNA]</scope>
    <source>
        <strain evidence="4 5">G-1-1-1</strain>
    </source>
</reference>
<keyword evidence="5" id="KW-1185">Reference proteome</keyword>
<dbReference type="InterPro" id="IPR000182">
    <property type="entry name" value="GNAT_dom"/>
</dbReference>
<sequence length="173" mass="19054">MPETSPYLVRKASDCDAARIAEIQVKTWQAAYRGLMPDAFLDGLDPLERALVWKRIVAGPDGVVFLAQKDAHVVGFCDVLPSRDTAAPPEIAEIAAIYVEPCAWGSGAGRSLISAAIDHARDHGFVMITLWVLATNERAKRFYAAAGFEPDGAEKTKERPGFTLHELRYRREV</sequence>
<organism evidence="4 5">
    <name type="scientific">Luteolibacter luteus</name>
    <dbReference type="NCBI Taxonomy" id="2728835"/>
    <lineage>
        <taxon>Bacteria</taxon>
        <taxon>Pseudomonadati</taxon>
        <taxon>Verrucomicrobiota</taxon>
        <taxon>Verrucomicrobiia</taxon>
        <taxon>Verrucomicrobiales</taxon>
        <taxon>Verrucomicrobiaceae</taxon>
        <taxon>Luteolibacter</taxon>
    </lineage>
</organism>
<dbReference type="KEGG" id="luo:HHL09_01590"/>
<dbReference type="InterPro" id="IPR050832">
    <property type="entry name" value="Bact_Acetyltransf"/>
</dbReference>
<dbReference type="CDD" id="cd04301">
    <property type="entry name" value="NAT_SF"/>
    <property type="match status" value="1"/>
</dbReference>
<dbReference type="EMBL" id="CP051774">
    <property type="protein sequence ID" value="QJE94528.1"/>
    <property type="molecule type" value="Genomic_DNA"/>
</dbReference>
<dbReference type="AlphaFoldDB" id="A0A858RD54"/>
<dbReference type="Pfam" id="PF00583">
    <property type="entry name" value="Acetyltransf_1"/>
    <property type="match status" value="1"/>
</dbReference>
<feature type="domain" description="N-acetyltransferase" evidence="3">
    <location>
        <begin position="7"/>
        <end position="173"/>
    </location>
</feature>
<evidence type="ECO:0000313" key="5">
    <source>
        <dbReference type="Proteomes" id="UP000501812"/>
    </source>
</evidence>
<proteinExistence type="predicted"/>
<keyword evidence="2" id="KW-0012">Acyltransferase</keyword>
<gene>
    <name evidence="4" type="ORF">HHL09_01590</name>
</gene>
<dbReference type="PANTHER" id="PTHR43877">
    <property type="entry name" value="AMINOALKYLPHOSPHONATE N-ACETYLTRANSFERASE-RELATED-RELATED"/>
    <property type="match status" value="1"/>
</dbReference>
<evidence type="ECO:0000256" key="2">
    <source>
        <dbReference type="ARBA" id="ARBA00023315"/>
    </source>
</evidence>
<evidence type="ECO:0000313" key="4">
    <source>
        <dbReference type="EMBL" id="QJE94528.1"/>
    </source>
</evidence>
<dbReference type="InterPro" id="IPR016181">
    <property type="entry name" value="Acyl_CoA_acyltransferase"/>
</dbReference>
<protein>
    <submittedName>
        <fullName evidence="4">GNAT family N-acetyltransferase</fullName>
    </submittedName>
</protein>
<name>A0A858RD54_9BACT</name>
<dbReference type="Gene3D" id="3.40.630.30">
    <property type="match status" value="1"/>
</dbReference>